<dbReference type="Pfam" id="PF02410">
    <property type="entry name" value="RsfS"/>
    <property type="match status" value="1"/>
</dbReference>
<gene>
    <name evidence="2" type="primary">rsfS</name>
    <name evidence="4" type="ORF">Strvi_7876</name>
</gene>
<name>G2P7G7_STRV4</name>
<dbReference type="InterPro" id="IPR004394">
    <property type="entry name" value="Iojap/RsfS/C7orf30"/>
</dbReference>
<keyword evidence="2" id="KW-0810">Translation regulation</keyword>
<organism evidence="4 5">
    <name type="scientific">Streptomyces violaceusniger (strain Tu 4113)</name>
    <dbReference type="NCBI Taxonomy" id="653045"/>
    <lineage>
        <taxon>Bacteria</taxon>
        <taxon>Bacillati</taxon>
        <taxon>Actinomycetota</taxon>
        <taxon>Actinomycetes</taxon>
        <taxon>Kitasatosporales</taxon>
        <taxon>Streptomycetaceae</taxon>
        <taxon>Streptomyces</taxon>
        <taxon>Streptomyces violaceusniger group</taxon>
    </lineage>
</organism>
<dbReference type="SUPFAM" id="SSF81301">
    <property type="entry name" value="Nucleotidyltransferase"/>
    <property type="match status" value="1"/>
</dbReference>
<evidence type="ECO:0000256" key="2">
    <source>
        <dbReference type="HAMAP-Rule" id="MF_01477"/>
    </source>
</evidence>
<dbReference type="KEGG" id="svl:Strvi_7876"/>
<dbReference type="InterPro" id="IPR043519">
    <property type="entry name" value="NT_sf"/>
</dbReference>
<comment type="subunit">
    <text evidence="2">Interacts with ribosomal protein uL14 (rplN).</text>
</comment>
<dbReference type="AlphaFoldDB" id="G2P7G7"/>
<comment type="subcellular location">
    <subcellularLocation>
        <location evidence="2">Cytoplasm</location>
    </subcellularLocation>
</comment>
<accession>G2P7G7</accession>
<dbReference type="GO" id="GO:0090071">
    <property type="term" value="P:negative regulation of ribosome biogenesis"/>
    <property type="evidence" value="ECO:0007669"/>
    <property type="project" value="UniProtKB-UniRule"/>
</dbReference>
<dbReference type="GO" id="GO:0005737">
    <property type="term" value="C:cytoplasm"/>
    <property type="evidence" value="ECO:0007669"/>
    <property type="project" value="UniProtKB-SubCell"/>
</dbReference>
<evidence type="ECO:0000313" key="5">
    <source>
        <dbReference type="Proteomes" id="UP000008703"/>
    </source>
</evidence>
<dbReference type="PANTHER" id="PTHR21043">
    <property type="entry name" value="IOJAP SUPERFAMILY ORTHOLOG"/>
    <property type="match status" value="1"/>
</dbReference>
<keyword evidence="2" id="KW-0678">Repressor</keyword>
<evidence type="ECO:0000256" key="3">
    <source>
        <dbReference type="SAM" id="MobiDB-lite"/>
    </source>
</evidence>
<comment type="similarity">
    <text evidence="1 2">Belongs to the Iojap/RsfS family.</text>
</comment>
<dbReference type="eggNOG" id="COG0799">
    <property type="taxonomic scope" value="Bacteria"/>
</dbReference>
<proteinExistence type="inferred from homology"/>
<feature type="region of interest" description="Disordered" evidence="3">
    <location>
        <begin position="145"/>
        <end position="169"/>
    </location>
</feature>
<dbReference type="PANTHER" id="PTHR21043:SF0">
    <property type="entry name" value="MITOCHONDRIAL ASSEMBLY OF RIBOSOMAL LARGE SUBUNIT PROTEIN 1"/>
    <property type="match status" value="1"/>
</dbReference>
<dbReference type="FunFam" id="3.30.460.10:FF:000008">
    <property type="entry name" value="Ribosomal silencing factor RsfS"/>
    <property type="match status" value="1"/>
</dbReference>
<protein>
    <recommendedName>
        <fullName evidence="2">Ribosomal silencing factor RsfS</fullName>
    </recommendedName>
</protein>
<evidence type="ECO:0000256" key="1">
    <source>
        <dbReference type="ARBA" id="ARBA00010574"/>
    </source>
</evidence>
<keyword evidence="5" id="KW-1185">Reference proteome</keyword>
<dbReference type="Proteomes" id="UP000008703">
    <property type="component" value="Chromosome"/>
</dbReference>
<dbReference type="HAMAP" id="MF_01477">
    <property type="entry name" value="Iojap_RsfS"/>
    <property type="match status" value="1"/>
</dbReference>
<dbReference type="GO" id="GO:0043023">
    <property type="term" value="F:ribosomal large subunit binding"/>
    <property type="evidence" value="ECO:0007669"/>
    <property type="project" value="TreeGrafter"/>
</dbReference>
<evidence type="ECO:0000313" key="4">
    <source>
        <dbReference type="EMBL" id="AEM87204.1"/>
    </source>
</evidence>
<dbReference type="HOGENOM" id="CLU_092688_2_0_11"/>
<sequence length="169" mass="18563">MTVGREILGEARPSTYHRPKALPVTATDRSLELINAAAQAAADKLAHDIIAYDVSDVLSITDAFLLASAPNDRQVKSIVDEIEERLNKDLGAKPVRREGDREARWVLLDYVDIVVHVQHSEERVFYALERLWKDCPQLELPADAKATRGKGQEHAQAQAADGGVGGELS</sequence>
<keyword evidence="2" id="KW-0963">Cytoplasm</keyword>
<dbReference type="GO" id="GO:0017148">
    <property type="term" value="P:negative regulation of translation"/>
    <property type="evidence" value="ECO:0007669"/>
    <property type="project" value="UniProtKB-UniRule"/>
</dbReference>
<dbReference type="GO" id="GO:0042256">
    <property type="term" value="P:cytosolic ribosome assembly"/>
    <property type="evidence" value="ECO:0007669"/>
    <property type="project" value="UniProtKB-UniRule"/>
</dbReference>
<dbReference type="Gene3D" id="3.30.460.10">
    <property type="entry name" value="Beta Polymerase, domain 2"/>
    <property type="match status" value="1"/>
</dbReference>
<reference evidence="4" key="1">
    <citation type="submission" date="2011-08" db="EMBL/GenBank/DDBJ databases">
        <title>Complete sequence of chromosome of Streptomyces violaceusniger Tu 4113.</title>
        <authorList>
            <consortium name="US DOE Joint Genome Institute"/>
            <person name="Lucas S."/>
            <person name="Han J."/>
            <person name="Lapidus A."/>
            <person name="Cheng J.-F."/>
            <person name="Goodwin L."/>
            <person name="Pitluck S."/>
            <person name="Peters L."/>
            <person name="Ivanova N."/>
            <person name="Daligault H."/>
            <person name="Detter J.C."/>
            <person name="Han C."/>
            <person name="Tapia R."/>
            <person name="Land M."/>
            <person name="Hauser L."/>
            <person name="Kyrpides N."/>
            <person name="Ivanova N."/>
            <person name="Pagani I."/>
            <person name="Hagen A."/>
            <person name="Katz L."/>
            <person name="Fiedler H.-P."/>
            <person name="Keasling J."/>
            <person name="Fortman J."/>
            <person name="Woyke T."/>
        </authorList>
    </citation>
    <scope>NUCLEOTIDE SEQUENCE [LARGE SCALE GENOMIC DNA]</scope>
    <source>
        <strain evidence="4">Tu 4113</strain>
    </source>
</reference>
<comment type="function">
    <text evidence="2">Functions as a ribosomal silencing factor. Interacts with ribosomal protein uL14 (rplN), blocking formation of intersubunit bridge B8. Prevents association of the 30S and 50S ribosomal subunits and the formation of functional ribosomes, thus repressing translation.</text>
</comment>
<dbReference type="NCBIfam" id="TIGR00090">
    <property type="entry name" value="rsfS_iojap_ybeB"/>
    <property type="match status" value="1"/>
</dbReference>
<dbReference type="EMBL" id="CP002994">
    <property type="protein sequence ID" value="AEM87204.1"/>
    <property type="molecule type" value="Genomic_DNA"/>
</dbReference>